<feature type="compositionally biased region" description="Polar residues" evidence="4">
    <location>
        <begin position="237"/>
        <end position="249"/>
    </location>
</feature>
<dbReference type="GO" id="GO:0005814">
    <property type="term" value="C:centriole"/>
    <property type="evidence" value="ECO:0007669"/>
    <property type="project" value="TreeGrafter"/>
</dbReference>
<comment type="caution">
    <text evidence="6">The sequence shown here is derived from an EMBL/GenBank/DDBJ whole genome shotgun (WGS) entry which is preliminary data.</text>
</comment>
<dbReference type="GO" id="GO:0005813">
    <property type="term" value="C:centrosome"/>
    <property type="evidence" value="ECO:0007669"/>
    <property type="project" value="UniProtKB-SubCell"/>
</dbReference>
<evidence type="ECO:0000256" key="4">
    <source>
        <dbReference type="SAM" id="MobiDB-lite"/>
    </source>
</evidence>
<feature type="region of interest" description="Disordered" evidence="4">
    <location>
        <begin position="1"/>
        <end position="40"/>
    </location>
</feature>
<evidence type="ECO:0000313" key="6">
    <source>
        <dbReference type="EMBL" id="KAK7918818.1"/>
    </source>
</evidence>
<feature type="compositionally biased region" description="Basic and acidic residues" evidence="4">
    <location>
        <begin position="251"/>
        <end position="264"/>
    </location>
</feature>
<proteinExistence type="predicted"/>
<dbReference type="GO" id="GO:0046599">
    <property type="term" value="P:regulation of centriole replication"/>
    <property type="evidence" value="ECO:0007669"/>
    <property type="project" value="TreeGrafter"/>
</dbReference>
<sequence length="296" mass="33146">MSPPVKSELTNVTPKRPSSCYGNVFGNSEENEEKKNLQTRKLSFDSMQRNGFGNRSRSCNVIKANGVKIPGQSNNGEEETTVPTLTLIKTPDADQSAEDILALNAAAIIANIKLKTQLSKKKSSNGTSENDCAPSSQHLTEPAQDLQDGNTMSKSHSAAAAFVPLSKDIHWSSQTMSLQEALLMSRPDFISRSQRRARELERKTRERKRAKIHSAQPQITNCPGTAAKGNLFKSSDRSVTLRQQHSAKQPTEVKRRQEEEARREECFNNRQRSICLKRNFWIKFFKGAKTETPRLS</sequence>
<dbReference type="EMBL" id="JBBPFD010000007">
    <property type="protein sequence ID" value="KAK7918818.1"/>
    <property type="molecule type" value="Genomic_DNA"/>
</dbReference>
<name>A0AAW0P6K5_9GOBI</name>
<protein>
    <recommendedName>
        <fullName evidence="5">ALMS motif domain-containing protein</fullName>
    </recommendedName>
</protein>
<accession>A0AAW0P6K5</accession>
<keyword evidence="7" id="KW-1185">Reference proteome</keyword>
<dbReference type="Pfam" id="PF15309">
    <property type="entry name" value="ALMS_motif"/>
    <property type="match status" value="1"/>
</dbReference>
<evidence type="ECO:0000256" key="2">
    <source>
        <dbReference type="ARBA" id="ARBA00022490"/>
    </source>
</evidence>
<evidence type="ECO:0000259" key="5">
    <source>
        <dbReference type="Pfam" id="PF15309"/>
    </source>
</evidence>
<evidence type="ECO:0000256" key="1">
    <source>
        <dbReference type="ARBA" id="ARBA00004300"/>
    </source>
</evidence>
<reference evidence="7" key="1">
    <citation type="submission" date="2024-04" db="EMBL/GenBank/DDBJ databases">
        <title>Salinicola lusitanus LLJ914,a marine bacterium isolated from the Okinawa Trough.</title>
        <authorList>
            <person name="Li J."/>
        </authorList>
    </citation>
    <scope>NUCLEOTIDE SEQUENCE [LARGE SCALE GENOMIC DNA]</scope>
</reference>
<feature type="domain" description="ALMS motif" evidence="5">
    <location>
        <begin position="174"/>
        <end position="217"/>
    </location>
</feature>
<dbReference type="Proteomes" id="UP001460270">
    <property type="component" value="Unassembled WGS sequence"/>
</dbReference>
<dbReference type="AlphaFoldDB" id="A0AAW0P6K5"/>
<dbReference type="PANTHER" id="PTHR21553">
    <property type="entry name" value="ALMS1-RELATED"/>
    <property type="match status" value="1"/>
</dbReference>
<dbReference type="InterPro" id="IPR029299">
    <property type="entry name" value="ALMS_motif"/>
</dbReference>
<feature type="region of interest" description="Disordered" evidence="4">
    <location>
        <begin position="194"/>
        <end position="264"/>
    </location>
</feature>
<evidence type="ECO:0000256" key="3">
    <source>
        <dbReference type="ARBA" id="ARBA00023212"/>
    </source>
</evidence>
<gene>
    <name evidence="6" type="ORF">WMY93_010102</name>
</gene>
<keyword evidence="3" id="KW-0206">Cytoskeleton</keyword>
<feature type="compositionally biased region" description="Polar residues" evidence="4">
    <location>
        <begin position="125"/>
        <end position="139"/>
    </location>
</feature>
<dbReference type="GO" id="GO:0005829">
    <property type="term" value="C:cytosol"/>
    <property type="evidence" value="ECO:0007669"/>
    <property type="project" value="TreeGrafter"/>
</dbReference>
<keyword evidence="2" id="KW-0963">Cytoplasm</keyword>
<organism evidence="6 7">
    <name type="scientific">Mugilogobius chulae</name>
    <name type="common">yellowstripe goby</name>
    <dbReference type="NCBI Taxonomy" id="88201"/>
    <lineage>
        <taxon>Eukaryota</taxon>
        <taxon>Metazoa</taxon>
        <taxon>Chordata</taxon>
        <taxon>Craniata</taxon>
        <taxon>Vertebrata</taxon>
        <taxon>Euteleostomi</taxon>
        <taxon>Actinopterygii</taxon>
        <taxon>Neopterygii</taxon>
        <taxon>Teleostei</taxon>
        <taxon>Neoteleostei</taxon>
        <taxon>Acanthomorphata</taxon>
        <taxon>Gobiaria</taxon>
        <taxon>Gobiiformes</taxon>
        <taxon>Gobioidei</taxon>
        <taxon>Gobiidae</taxon>
        <taxon>Gobionellinae</taxon>
        <taxon>Mugilogobius</taxon>
    </lineage>
</organism>
<feature type="region of interest" description="Disordered" evidence="4">
    <location>
        <begin position="121"/>
        <end position="153"/>
    </location>
</feature>
<evidence type="ECO:0000313" key="7">
    <source>
        <dbReference type="Proteomes" id="UP001460270"/>
    </source>
</evidence>
<comment type="subcellular location">
    <subcellularLocation>
        <location evidence="1">Cytoplasm</location>
        <location evidence="1">Cytoskeleton</location>
        <location evidence="1">Microtubule organizing center</location>
        <location evidence="1">Centrosome</location>
    </subcellularLocation>
</comment>